<name>A0A0G1CZB7_9BACT</name>
<dbReference type="EMBL" id="LCFI01000001">
    <property type="protein sequence ID" value="KKS90889.1"/>
    <property type="molecule type" value="Genomic_DNA"/>
</dbReference>
<comment type="caution">
    <text evidence="1">The sequence shown here is derived from an EMBL/GenBank/DDBJ whole genome shotgun (WGS) entry which is preliminary data.</text>
</comment>
<proteinExistence type="predicted"/>
<organism evidence="1 2">
    <name type="scientific">Candidatus Woesebacteria bacterium GW2011_GWA1_43_12</name>
    <dbReference type="NCBI Taxonomy" id="1618557"/>
    <lineage>
        <taxon>Bacteria</taxon>
        <taxon>Candidatus Woeseibacteriota</taxon>
    </lineage>
</organism>
<evidence type="ECO:0000313" key="2">
    <source>
        <dbReference type="Proteomes" id="UP000034669"/>
    </source>
</evidence>
<reference evidence="1 2" key="1">
    <citation type="journal article" date="2015" name="Nature">
        <title>rRNA introns, odd ribosomes, and small enigmatic genomes across a large radiation of phyla.</title>
        <authorList>
            <person name="Brown C.T."/>
            <person name="Hug L.A."/>
            <person name="Thomas B.C."/>
            <person name="Sharon I."/>
            <person name="Castelle C.J."/>
            <person name="Singh A."/>
            <person name="Wilkins M.J."/>
            <person name="Williams K.H."/>
            <person name="Banfield J.F."/>
        </authorList>
    </citation>
    <scope>NUCLEOTIDE SEQUENCE [LARGE SCALE GENOMIC DNA]</scope>
</reference>
<accession>A0A0G1CZB7</accession>
<sequence>MLMSTFYTEIPVAKKMTGSQSKDERQVYQKNRKSQELWDETLI</sequence>
<gene>
    <name evidence="1" type="ORF">UV66_C0001G0246</name>
</gene>
<protein>
    <submittedName>
        <fullName evidence="1">Uncharacterized protein</fullName>
    </submittedName>
</protein>
<dbReference type="AlphaFoldDB" id="A0A0G1CZB7"/>
<evidence type="ECO:0000313" key="1">
    <source>
        <dbReference type="EMBL" id="KKS90889.1"/>
    </source>
</evidence>
<dbReference type="Proteomes" id="UP000034669">
    <property type="component" value="Unassembled WGS sequence"/>
</dbReference>